<dbReference type="SUPFAM" id="SSF52540">
    <property type="entry name" value="P-loop containing nucleoside triphosphate hydrolases"/>
    <property type="match status" value="2"/>
</dbReference>
<dbReference type="InterPro" id="IPR003593">
    <property type="entry name" value="AAA+_ATPase"/>
</dbReference>
<evidence type="ECO:0000256" key="1">
    <source>
        <dbReference type="ARBA" id="ARBA00022741"/>
    </source>
</evidence>
<evidence type="ECO:0000313" key="5">
    <source>
        <dbReference type="EMBL" id="KRN08578.1"/>
    </source>
</evidence>
<dbReference type="InterPro" id="IPR027417">
    <property type="entry name" value="P-loop_NTPase"/>
</dbReference>
<dbReference type="Pfam" id="PF00005">
    <property type="entry name" value="ABC_tran"/>
    <property type="match status" value="2"/>
</dbReference>
<dbReference type="RefSeq" id="WP_010077816.1">
    <property type="nucleotide sequence ID" value="NZ_AYYH01000067.1"/>
</dbReference>
<keyword evidence="2 5" id="KW-0067">ATP-binding</keyword>
<dbReference type="GO" id="GO:0005524">
    <property type="term" value="F:ATP binding"/>
    <property type="evidence" value="ECO:0007669"/>
    <property type="project" value="UniProtKB-KW"/>
</dbReference>
<keyword evidence="1" id="KW-0547">Nucleotide-binding</keyword>
<dbReference type="GeneID" id="98316385"/>
<evidence type="ECO:0000256" key="3">
    <source>
        <dbReference type="SAM" id="Coils"/>
    </source>
</evidence>
<dbReference type="Gene3D" id="3.40.50.300">
    <property type="entry name" value="P-loop containing nucleotide triphosphate hydrolases"/>
    <property type="match status" value="2"/>
</dbReference>
<feature type="coiled-coil region" evidence="3">
    <location>
        <begin position="571"/>
        <end position="623"/>
    </location>
</feature>
<dbReference type="Gene3D" id="1.10.287.380">
    <property type="entry name" value="Valyl-tRNA synthetase, C-terminal domain"/>
    <property type="match status" value="1"/>
</dbReference>
<name>A0A0R2DXI2_9LACO</name>
<reference evidence="5 6" key="1">
    <citation type="journal article" date="2015" name="Genome Announc.">
        <title>Expanding the biotechnology potential of lactobacilli through comparative genomics of 213 strains and associated genera.</title>
        <authorList>
            <person name="Sun Z."/>
            <person name="Harris H.M."/>
            <person name="McCann A."/>
            <person name="Guo C."/>
            <person name="Argimon S."/>
            <person name="Zhang W."/>
            <person name="Yang X."/>
            <person name="Jeffery I.B."/>
            <person name="Cooney J.C."/>
            <person name="Kagawa T.F."/>
            <person name="Liu W."/>
            <person name="Song Y."/>
            <person name="Salvetti E."/>
            <person name="Wrobel A."/>
            <person name="Rasinkangas P."/>
            <person name="Parkhill J."/>
            <person name="Rea M.C."/>
            <person name="O'Sullivan O."/>
            <person name="Ritari J."/>
            <person name="Douillard F.P."/>
            <person name="Paul Ross R."/>
            <person name="Yang R."/>
            <person name="Briner A.E."/>
            <person name="Felis G.E."/>
            <person name="de Vos W.M."/>
            <person name="Barrangou R."/>
            <person name="Klaenhammer T.R."/>
            <person name="Caufield P.W."/>
            <person name="Cui Y."/>
            <person name="Zhang H."/>
            <person name="O'Toole P.W."/>
        </authorList>
    </citation>
    <scope>NUCLEOTIDE SEQUENCE [LARGE SCALE GENOMIC DNA]</scope>
    <source>
        <strain evidence="5 6">DSM 20444</strain>
    </source>
</reference>
<dbReference type="InterPro" id="IPR037118">
    <property type="entry name" value="Val-tRNA_synth_C_sf"/>
</dbReference>
<gene>
    <name evidence="5" type="ORF">FD00_GL002171</name>
</gene>
<comment type="caution">
    <text evidence="5">The sequence shown here is derived from an EMBL/GenBank/DDBJ whole genome shotgun (WGS) entry which is preliminary data.</text>
</comment>
<dbReference type="SMART" id="SM00382">
    <property type="entry name" value="AAA"/>
    <property type="match status" value="2"/>
</dbReference>
<accession>A0A0R2DXI2</accession>
<keyword evidence="3" id="KW-0175">Coiled coil</keyword>
<dbReference type="InterPro" id="IPR051309">
    <property type="entry name" value="ABCF_ATPase"/>
</dbReference>
<dbReference type="EMBL" id="AYYH01000067">
    <property type="protein sequence ID" value="KRN08578.1"/>
    <property type="molecule type" value="Genomic_DNA"/>
</dbReference>
<dbReference type="FunFam" id="3.40.50.300:FF:000011">
    <property type="entry name" value="Putative ABC transporter ATP-binding component"/>
    <property type="match status" value="1"/>
</dbReference>
<dbReference type="InterPro" id="IPR032524">
    <property type="entry name" value="ABC_tran_C"/>
</dbReference>
<dbReference type="GO" id="GO:0003677">
    <property type="term" value="F:DNA binding"/>
    <property type="evidence" value="ECO:0007669"/>
    <property type="project" value="InterPro"/>
</dbReference>
<dbReference type="AlphaFoldDB" id="A0A0R2DXI2"/>
<dbReference type="GO" id="GO:0016887">
    <property type="term" value="F:ATP hydrolysis activity"/>
    <property type="evidence" value="ECO:0007669"/>
    <property type="project" value="InterPro"/>
</dbReference>
<organism evidence="5 6">
    <name type="scientific">Liquorilactobacillus mali KCTC 3596 = DSM 20444</name>
    <dbReference type="NCBI Taxonomy" id="1046596"/>
    <lineage>
        <taxon>Bacteria</taxon>
        <taxon>Bacillati</taxon>
        <taxon>Bacillota</taxon>
        <taxon>Bacilli</taxon>
        <taxon>Lactobacillales</taxon>
        <taxon>Lactobacillaceae</taxon>
        <taxon>Liquorilactobacillus</taxon>
    </lineage>
</organism>
<evidence type="ECO:0000313" key="6">
    <source>
        <dbReference type="Proteomes" id="UP000050898"/>
    </source>
</evidence>
<keyword evidence="6" id="KW-1185">Reference proteome</keyword>
<dbReference type="PANTHER" id="PTHR42855">
    <property type="entry name" value="ABC TRANSPORTER ATP-BINDING SUBUNIT"/>
    <property type="match status" value="1"/>
</dbReference>
<dbReference type="InterPro" id="IPR017871">
    <property type="entry name" value="ABC_transporter-like_CS"/>
</dbReference>
<evidence type="ECO:0000256" key="2">
    <source>
        <dbReference type="ARBA" id="ARBA00022840"/>
    </source>
</evidence>
<dbReference type="OrthoDB" id="9760950at2"/>
<dbReference type="PATRIC" id="fig|1046596.6.peg.2277"/>
<dbReference type="Pfam" id="PF12848">
    <property type="entry name" value="ABC_tran_Xtn"/>
    <property type="match status" value="1"/>
</dbReference>
<sequence>MQTLRVENLSKTYGEKTLFENLNFLINEHDRIGLIGTNGSGKTSLLNVLTGEDGADSGELIAPNNYRISYLKQIPELDENATVMDAIFEGAAPIFKTIRDYEDAVTVYGQNPNDSKAQRRYDNAEAAMNREDAWSAESDVKTILSQLHLNQLDVAIKTLSGGQKKRVGLAQVLIQAPDLLVLDEPTNHLDFDSINWLQDYLVSYKGALLVVTHDRYFLDQIATQILELSFGSLYPYKGNYQDYVEQKAQRVQREADSEHKQQQLYKKELAWMRTGARARTTKQQARINSFNELEENLKVTKDDGAVDISLGQQRLGKKVIELKNASLSIANHVIMRDFSLLVQAGDRIGITGANGAGKSSFLNALAGDLPLDAGLLEIGETVRIAYYRQQTEPIPEDKRLISYLNEVAQSVTDKHGVQLSTTQLLEQFLFPRFMHGTLIRKLSGGEKRRLYLLKLLMSEPNVLILDEPTNDLDIATLTVLEDYVSNFNGTVITVSHDRYFLDKVATNLLIFKGSGVIERFTGEFTDYLSQHSDFEKQQNTNRKEQVQLDEKNAVPAKKEKKKLTYAEKIEFEKIEDLIDNLESEKEQLTETMNNTDGTNYGELADLQRQIDEHDQLIDEKMARWEYLSQFEQ</sequence>
<dbReference type="Proteomes" id="UP000050898">
    <property type="component" value="Unassembled WGS sequence"/>
</dbReference>
<proteinExistence type="predicted"/>
<dbReference type="InterPro" id="IPR032781">
    <property type="entry name" value="ABC_tran_Xtn"/>
</dbReference>
<dbReference type="Pfam" id="PF16326">
    <property type="entry name" value="ABC_tran_CTD"/>
    <property type="match status" value="1"/>
</dbReference>
<dbReference type="PROSITE" id="PS50893">
    <property type="entry name" value="ABC_TRANSPORTER_2"/>
    <property type="match status" value="2"/>
</dbReference>
<protein>
    <submittedName>
        <fullName evidence="5">ABC transporter, ATP-binding protein</fullName>
    </submittedName>
</protein>
<dbReference type="CDD" id="cd03221">
    <property type="entry name" value="ABCF_EF-3"/>
    <property type="match status" value="2"/>
</dbReference>
<dbReference type="PROSITE" id="PS00211">
    <property type="entry name" value="ABC_TRANSPORTER_1"/>
    <property type="match status" value="1"/>
</dbReference>
<dbReference type="InterPro" id="IPR003439">
    <property type="entry name" value="ABC_transporter-like_ATP-bd"/>
</dbReference>
<feature type="domain" description="ABC transporter" evidence="4">
    <location>
        <begin position="320"/>
        <end position="538"/>
    </location>
</feature>
<feature type="domain" description="ABC transporter" evidence="4">
    <location>
        <begin position="4"/>
        <end position="255"/>
    </location>
</feature>
<evidence type="ECO:0000259" key="4">
    <source>
        <dbReference type="PROSITE" id="PS50893"/>
    </source>
</evidence>
<dbReference type="PANTHER" id="PTHR42855:SF1">
    <property type="entry name" value="ABC TRANSPORTER DOMAIN-CONTAINING PROTEIN"/>
    <property type="match status" value="1"/>
</dbReference>